<evidence type="ECO:0000313" key="3">
    <source>
        <dbReference type="EMBL" id="EFP00681.1"/>
    </source>
</evidence>
<dbReference type="Proteomes" id="UP000008281">
    <property type="component" value="Unassembled WGS sequence"/>
</dbReference>
<evidence type="ECO:0000313" key="6">
    <source>
        <dbReference type="Proteomes" id="UP000483820"/>
    </source>
</evidence>
<dbReference type="OrthoDB" id="5785010at2759"/>
<reference evidence="3" key="1">
    <citation type="submission" date="2007-07" db="EMBL/GenBank/DDBJ databases">
        <title>PCAP assembly of the Caenorhabditis remanei genome.</title>
        <authorList>
            <consortium name="The Caenorhabditis remanei Sequencing Consortium"/>
            <person name="Wilson R.K."/>
        </authorList>
    </citation>
    <scope>NUCLEOTIDE SEQUENCE [LARGE SCALE GENOMIC DNA]</scope>
    <source>
        <strain evidence="3">PB4641</strain>
    </source>
</reference>
<dbReference type="Proteomes" id="UP000483820">
    <property type="component" value="Chromosome V"/>
</dbReference>
<feature type="transmembrane region" description="Helical" evidence="2">
    <location>
        <begin position="26"/>
        <end position="48"/>
    </location>
</feature>
<evidence type="ECO:0000313" key="4">
    <source>
        <dbReference type="EMBL" id="KAF1755419.1"/>
    </source>
</evidence>
<protein>
    <submittedName>
        <fullName evidence="3">Uncharacterized protein</fullName>
    </submittedName>
</protein>
<organism evidence="5">
    <name type="scientific">Caenorhabditis remanei</name>
    <name type="common">Caenorhabditis vulgaris</name>
    <dbReference type="NCBI Taxonomy" id="31234"/>
    <lineage>
        <taxon>Eukaryota</taxon>
        <taxon>Metazoa</taxon>
        <taxon>Ecdysozoa</taxon>
        <taxon>Nematoda</taxon>
        <taxon>Chromadorea</taxon>
        <taxon>Rhabditida</taxon>
        <taxon>Rhabditina</taxon>
        <taxon>Rhabditomorpha</taxon>
        <taxon>Rhabditoidea</taxon>
        <taxon>Rhabditidae</taxon>
        <taxon>Peloderinae</taxon>
        <taxon>Caenorhabditis</taxon>
    </lineage>
</organism>
<dbReference type="EMBL" id="DS268440">
    <property type="protein sequence ID" value="EFP00681.1"/>
    <property type="molecule type" value="Genomic_DNA"/>
</dbReference>
<dbReference type="GeneID" id="9816247"/>
<keyword evidence="5" id="KW-1185">Reference proteome</keyword>
<evidence type="ECO:0000313" key="5">
    <source>
        <dbReference type="Proteomes" id="UP000008281"/>
    </source>
</evidence>
<gene>
    <name evidence="3" type="ORF">CRE_21128</name>
    <name evidence="4" type="ORF">GCK72_021988</name>
</gene>
<dbReference type="EMBL" id="WUAV01000005">
    <property type="protein sequence ID" value="KAF1755419.1"/>
    <property type="molecule type" value="Genomic_DNA"/>
</dbReference>
<evidence type="ECO:0000256" key="2">
    <source>
        <dbReference type="SAM" id="Phobius"/>
    </source>
</evidence>
<feature type="compositionally biased region" description="Polar residues" evidence="1">
    <location>
        <begin position="62"/>
        <end position="72"/>
    </location>
</feature>
<dbReference type="OMA" id="FFYGKYN"/>
<dbReference type="FunCoup" id="E3MEV9">
    <property type="interactions" value="593"/>
</dbReference>
<keyword evidence="2" id="KW-1133">Transmembrane helix</keyword>
<accession>E3MEV9</accession>
<reference evidence="4 6" key="2">
    <citation type="submission" date="2019-12" db="EMBL/GenBank/DDBJ databases">
        <title>Chromosome-level assembly of the Caenorhabditis remanei genome.</title>
        <authorList>
            <person name="Teterina A.A."/>
            <person name="Willis J.H."/>
            <person name="Phillips P.C."/>
        </authorList>
    </citation>
    <scope>NUCLEOTIDE SEQUENCE [LARGE SCALE GENOMIC DNA]</scope>
    <source>
        <strain evidence="4 6">PX506</strain>
        <tissue evidence="4">Whole organism</tissue>
    </source>
</reference>
<sequence length="81" mass="8814">MSLDATLENINDTLQQVASLLKAVEIAVFILAVAVGIALIGCTLGFFYGKYNQRHQYKELSNGGSPNTTITRSPPMKSQRV</sequence>
<dbReference type="CTD" id="9816247"/>
<name>E3MEV9_CAERE</name>
<dbReference type="HOGENOM" id="CLU_168483_0_0_1"/>
<dbReference type="RefSeq" id="XP_003105220.1">
    <property type="nucleotide sequence ID" value="XM_003105172.1"/>
</dbReference>
<feature type="region of interest" description="Disordered" evidence="1">
    <location>
        <begin position="58"/>
        <end position="81"/>
    </location>
</feature>
<proteinExistence type="predicted"/>
<dbReference type="KEGG" id="crq:GCK72_021988"/>
<dbReference type="AlphaFoldDB" id="E3MEV9"/>
<dbReference type="eggNOG" id="ENOG502TIN4">
    <property type="taxonomic scope" value="Eukaryota"/>
</dbReference>
<evidence type="ECO:0000256" key="1">
    <source>
        <dbReference type="SAM" id="MobiDB-lite"/>
    </source>
</evidence>
<keyword evidence="2" id="KW-0812">Transmembrane</keyword>
<keyword evidence="2" id="KW-0472">Membrane</keyword>